<protein>
    <submittedName>
        <fullName evidence="1">Uncharacterized protein</fullName>
    </submittedName>
</protein>
<dbReference type="Proteomes" id="UP000468581">
    <property type="component" value="Unassembled WGS sequence"/>
</dbReference>
<accession>A0A6P0UM14</accession>
<comment type="caution">
    <text evidence="1">The sequence shown here is derived from an EMBL/GenBank/DDBJ whole genome shotgun (WGS) entry which is preliminary data.</text>
</comment>
<keyword evidence="2" id="KW-1185">Reference proteome</keyword>
<sequence length="229" mass="26214">MKKKLESELVSIAHRILKLKGKEDVIALHAEAKAVYEQLTILKFVEEYFGELKPFVGKSDVVSKFEQLANKVLENNKQVPENNPHEEDIIIPVMDTIKDMVAEMPKEESLEELLSDVLPEPTFVKNDVNVVTPNIKEEKASAQAQNKSLNDTLKSGISIGLNDRLAFVKHLFNGSTEDFNRVISQLNTVENHEEAVQFINEMVKPDYGNWEGKESYEERFLELVEHRFM</sequence>
<reference evidence="1 2" key="1">
    <citation type="submission" date="2020-01" db="EMBL/GenBank/DDBJ databases">
        <title>Leptobacterium flavescens.</title>
        <authorList>
            <person name="Wang G."/>
        </authorList>
    </citation>
    <scope>NUCLEOTIDE SEQUENCE [LARGE SCALE GENOMIC DNA]</scope>
    <source>
        <strain evidence="1 2">KCTC 22160</strain>
    </source>
</reference>
<organism evidence="1 2">
    <name type="scientific">Leptobacterium flavescens</name>
    <dbReference type="NCBI Taxonomy" id="472055"/>
    <lineage>
        <taxon>Bacteria</taxon>
        <taxon>Pseudomonadati</taxon>
        <taxon>Bacteroidota</taxon>
        <taxon>Flavobacteriia</taxon>
        <taxon>Flavobacteriales</taxon>
        <taxon>Flavobacteriaceae</taxon>
        <taxon>Leptobacterium</taxon>
    </lineage>
</organism>
<evidence type="ECO:0000313" key="1">
    <source>
        <dbReference type="EMBL" id="NER14274.1"/>
    </source>
</evidence>
<dbReference type="EMBL" id="JAABOO010000003">
    <property type="protein sequence ID" value="NER14274.1"/>
    <property type="molecule type" value="Genomic_DNA"/>
</dbReference>
<dbReference type="AlphaFoldDB" id="A0A6P0UM14"/>
<proteinExistence type="predicted"/>
<evidence type="ECO:0000313" key="2">
    <source>
        <dbReference type="Proteomes" id="UP000468581"/>
    </source>
</evidence>
<name>A0A6P0UM14_9FLAO</name>
<dbReference type="RefSeq" id="WP_163607566.1">
    <property type="nucleotide sequence ID" value="NZ_JAABOO010000003.1"/>
</dbReference>
<gene>
    <name evidence="1" type="ORF">GWK08_12545</name>
</gene>